<evidence type="ECO:0000313" key="1">
    <source>
        <dbReference type="EMBL" id="AQZ62993.1"/>
    </source>
</evidence>
<protein>
    <submittedName>
        <fullName evidence="1">Uncharacterized protein</fullName>
    </submittedName>
</protein>
<keyword evidence="2" id="KW-1185">Reference proteome</keyword>
<proteinExistence type="predicted"/>
<organism evidence="1 2">
    <name type="scientific">[Actinomadura] parvosata subsp. kistnae</name>
    <dbReference type="NCBI Taxonomy" id="1909395"/>
    <lineage>
        <taxon>Bacteria</taxon>
        <taxon>Bacillati</taxon>
        <taxon>Actinomycetota</taxon>
        <taxon>Actinomycetes</taxon>
        <taxon>Streptosporangiales</taxon>
        <taxon>Streptosporangiaceae</taxon>
        <taxon>Nonomuraea</taxon>
    </lineage>
</organism>
<dbReference type="Proteomes" id="UP000190797">
    <property type="component" value="Chromosome"/>
</dbReference>
<dbReference type="KEGG" id="noa:BKM31_17355"/>
<name>A0A1U9ZYG1_9ACTN</name>
<accession>A0A1U9ZYG1</accession>
<dbReference type="STRING" id="1909395.BKM31_17355"/>
<dbReference type="RefSeq" id="WP_080039183.1">
    <property type="nucleotide sequence ID" value="NZ_CP017717.1"/>
</dbReference>
<evidence type="ECO:0000313" key="2">
    <source>
        <dbReference type="Proteomes" id="UP000190797"/>
    </source>
</evidence>
<dbReference type="OrthoDB" id="3536252at2"/>
<sequence length="156" mass="17380">MPIQIVPFRGATLAWHAFDHVTAPDCTTWDQTTWRSHERCGTVCCYGSHLALAAGGRWLVRIDAERQEWIDTQPVTATDAAHLNGSIEQYLIAEAGDPAHLLETARGRKVIHVRFRAAHLIGLDPEEPHEYGGLFDPRLTTAALADLLERRIGPRP</sequence>
<gene>
    <name evidence="1" type="ORF">BKM31_17355</name>
</gene>
<dbReference type="AlphaFoldDB" id="A0A1U9ZYG1"/>
<dbReference type="EMBL" id="CP017717">
    <property type="protein sequence ID" value="AQZ62993.1"/>
    <property type="molecule type" value="Genomic_DNA"/>
</dbReference>
<reference evidence="2" key="1">
    <citation type="journal article" date="2017" name="Med. Chem. Commun.">
        <title>Nonomuraea sp. ATCC 55076 harbours the largest actinomycete chromosome to date and the kistamicin biosynthetic gene cluster.</title>
        <authorList>
            <person name="Nazari B."/>
            <person name="Forneris C.C."/>
            <person name="Gibson M.I."/>
            <person name="Moon K."/>
            <person name="Schramma K.R."/>
            <person name="Seyedsayamdost M.R."/>
        </authorList>
    </citation>
    <scope>NUCLEOTIDE SEQUENCE [LARGE SCALE GENOMIC DNA]</scope>
    <source>
        <strain evidence="2">ATCC 55076</strain>
    </source>
</reference>